<evidence type="ECO:0000313" key="2">
    <source>
        <dbReference type="EMBL" id="ALF58880.1"/>
    </source>
</evidence>
<dbReference type="Gene3D" id="3.40.630.30">
    <property type="match status" value="1"/>
</dbReference>
<evidence type="ECO:0000313" key="3">
    <source>
        <dbReference type="Proteomes" id="UP000059847"/>
    </source>
</evidence>
<dbReference type="CDD" id="cd04301">
    <property type="entry name" value="NAT_SF"/>
    <property type="match status" value="1"/>
</dbReference>
<dbReference type="InterPro" id="IPR000182">
    <property type="entry name" value="GNAT_dom"/>
</dbReference>
<feature type="domain" description="N-acetyltransferase" evidence="1">
    <location>
        <begin position="4"/>
        <end position="165"/>
    </location>
</feature>
<protein>
    <submittedName>
        <fullName evidence="2">GCN5 family acetyltransferase</fullName>
    </submittedName>
</protein>
<proteinExistence type="predicted"/>
<dbReference type="GO" id="GO:0016747">
    <property type="term" value="F:acyltransferase activity, transferring groups other than amino-acyl groups"/>
    <property type="evidence" value="ECO:0007669"/>
    <property type="project" value="InterPro"/>
</dbReference>
<dbReference type="Proteomes" id="UP000059847">
    <property type="component" value="Chromosome"/>
</dbReference>
<accession>A0A0M5MJS4</accession>
<dbReference type="PROSITE" id="PS51186">
    <property type="entry name" value="GNAT"/>
    <property type="match status" value="1"/>
</dbReference>
<dbReference type="SUPFAM" id="SSF55729">
    <property type="entry name" value="Acyl-CoA N-acyltransferases (Nat)"/>
    <property type="match status" value="1"/>
</dbReference>
<dbReference type="STRING" id="45610.AOC03_01460"/>
<reference evidence="2 3" key="1">
    <citation type="submission" date="2015-09" db="EMBL/GenBank/DDBJ databases">
        <title>Complete genome of Psychrobacter urativorans R10.10B.</title>
        <authorList>
            <person name="See-Too W.S."/>
            <person name="Chan K.G."/>
        </authorList>
    </citation>
    <scope>NUCLEOTIDE SEQUENCE [LARGE SCALE GENOMIC DNA]</scope>
    <source>
        <strain evidence="2 3">R10.10B</strain>
    </source>
</reference>
<dbReference type="KEGG" id="pur:AOC03_01460"/>
<dbReference type="RefSeq" id="WP_062533276.1">
    <property type="nucleotide sequence ID" value="NZ_CP012678.1"/>
</dbReference>
<dbReference type="OrthoDB" id="9796919at2"/>
<organism evidence="2 3">
    <name type="scientific">Psychrobacter urativorans</name>
    <dbReference type="NCBI Taxonomy" id="45610"/>
    <lineage>
        <taxon>Bacteria</taxon>
        <taxon>Pseudomonadati</taxon>
        <taxon>Pseudomonadota</taxon>
        <taxon>Gammaproteobacteria</taxon>
        <taxon>Moraxellales</taxon>
        <taxon>Moraxellaceae</taxon>
        <taxon>Psychrobacter</taxon>
    </lineage>
</organism>
<keyword evidence="3" id="KW-1185">Reference proteome</keyword>
<name>A0A0M5MJS4_9GAMM</name>
<dbReference type="InterPro" id="IPR016181">
    <property type="entry name" value="Acyl_CoA_acyltransferase"/>
</dbReference>
<dbReference type="PANTHER" id="PTHR43617">
    <property type="entry name" value="L-AMINO ACID N-ACETYLTRANSFERASE"/>
    <property type="match status" value="1"/>
</dbReference>
<dbReference type="InterPro" id="IPR050276">
    <property type="entry name" value="MshD_Acetyltransferase"/>
</dbReference>
<dbReference type="EMBL" id="CP012678">
    <property type="protein sequence ID" value="ALF58880.1"/>
    <property type="molecule type" value="Genomic_DNA"/>
</dbReference>
<gene>
    <name evidence="2" type="ORF">AOC03_01460</name>
</gene>
<dbReference type="Pfam" id="PF13420">
    <property type="entry name" value="Acetyltransf_4"/>
    <property type="match status" value="1"/>
</dbReference>
<sequence>MLNVKIKILSVDESNDFRTIRLSALEKSPEMFGSTYIAEVEKPLVFFKSCLSSSTVFGAYYKNKIIGLATLTQENGIKFSHKASLSSVFIETEFQKKGVASILLSAIIEYSEKHVEQILLTVADDNKPAIHLYKKFGFETYGIETQAMKVNGQYTDEILMKRFMS</sequence>
<evidence type="ECO:0000259" key="1">
    <source>
        <dbReference type="PROSITE" id="PS51186"/>
    </source>
</evidence>
<keyword evidence="2" id="KW-0808">Transferase</keyword>
<dbReference type="PANTHER" id="PTHR43617:SF22">
    <property type="entry name" value="L-AMINO ACID N-ACETYLTRANSFERASE AAAT"/>
    <property type="match status" value="1"/>
</dbReference>
<dbReference type="AlphaFoldDB" id="A0A0M5MJS4"/>